<keyword evidence="3" id="KW-0202">Cytokine</keyword>
<dbReference type="Gene3D" id="2.60.120.40">
    <property type="match status" value="1"/>
</dbReference>
<dbReference type="SMART" id="SM00207">
    <property type="entry name" value="TNF"/>
    <property type="match status" value="1"/>
</dbReference>
<keyword evidence="5" id="KW-0812">Transmembrane</keyword>
<name>A0A6I9N9N4_9TELE</name>
<gene>
    <name evidence="8" type="primary">LOC104946870</name>
</gene>
<dbReference type="AlphaFoldDB" id="A0A6I9N9N4"/>
<proteinExistence type="inferred from homology"/>
<dbReference type="Pfam" id="PF00229">
    <property type="entry name" value="TNF"/>
    <property type="match status" value="1"/>
</dbReference>
<accession>A0A6I9N9N4</accession>
<evidence type="ECO:0000256" key="1">
    <source>
        <dbReference type="ARBA" id="ARBA00004370"/>
    </source>
</evidence>
<dbReference type="SUPFAM" id="SSF49842">
    <property type="entry name" value="TNF-like"/>
    <property type="match status" value="1"/>
</dbReference>
<organism evidence="7 8">
    <name type="scientific">Notothenia coriiceps</name>
    <name type="common">black rockcod</name>
    <dbReference type="NCBI Taxonomy" id="8208"/>
    <lineage>
        <taxon>Eukaryota</taxon>
        <taxon>Metazoa</taxon>
        <taxon>Chordata</taxon>
        <taxon>Craniata</taxon>
        <taxon>Vertebrata</taxon>
        <taxon>Euteleostomi</taxon>
        <taxon>Actinopterygii</taxon>
        <taxon>Neopterygii</taxon>
        <taxon>Teleostei</taxon>
        <taxon>Neoteleostei</taxon>
        <taxon>Acanthomorphata</taxon>
        <taxon>Eupercaria</taxon>
        <taxon>Perciformes</taxon>
        <taxon>Notothenioidei</taxon>
        <taxon>Nototheniidae</taxon>
        <taxon>Notothenia</taxon>
    </lineage>
</organism>
<keyword evidence="7" id="KW-1185">Reference proteome</keyword>
<evidence type="ECO:0000256" key="2">
    <source>
        <dbReference type="ARBA" id="ARBA00008670"/>
    </source>
</evidence>
<feature type="domain" description="THD" evidence="6">
    <location>
        <begin position="77"/>
        <end position="239"/>
    </location>
</feature>
<comment type="similarity">
    <text evidence="2">Belongs to the tumor necrosis factor family.</text>
</comment>
<dbReference type="PANTHER" id="PTHR11471">
    <property type="entry name" value="TUMOR NECROSIS FACTOR FAMILY MEMBER"/>
    <property type="match status" value="1"/>
</dbReference>
<evidence type="ECO:0000313" key="7">
    <source>
        <dbReference type="Proteomes" id="UP000504611"/>
    </source>
</evidence>
<evidence type="ECO:0000313" key="8">
    <source>
        <dbReference type="RefSeq" id="XP_010771076.1"/>
    </source>
</evidence>
<evidence type="ECO:0000256" key="4">
    <source>
        <dbReference type="ARBA" id="ARBA00023136"/>
    </source>
</evidence>
<dbReference type="CDD" id="cd00184">
    <property type="entry name" value="TNF"/>
    <property type="match status" value="1"/>
</dbReference>
<evidence type="ECO:0000259" key="6">
    <source>
        <dbReference type="PROSITE" id="PS50049"/>
    </source>
</evidence>
<keyword evidence="4 5" id="KW-0472">Membrane</keyword>
<dbReference type="InterPro" id="IPR006052">
    <property type="entry name" value="TNF_dom"/>
</dbReference>
<dbReference type="GO" id="GO:0016020">
    <property type="term" value="C:membrane"/>
    <property type="evidence" value="ECO:0007669"/>
    <property type="project" value="UniProtKB-SubCell"/>
</dbReference>
<keyword evidence="5" id="KW-1133">Transmembrane helix</keyword>
<evidence type="ECO:0000256" key="3">
    <source>
        <dbReference type="ARBA" id="ARBA00022514"/>
    </source>
</evidence>
<comment type="subcellular location">
    <subcellularLocation>
        <location evidence="1">Membrane</location>
    </subcellularLocation>
</comment>
<protein>
    <submittedName>
        <fullName evidence="8">Tumor necrosis factor-like</fullName>
    </submittedName>
</protein>
<reference evidence="8" key="1">
    <citation type="submission" date="2025-08" db="UniProtKB">
        <authorList>
            <consortium name="RefSeq"/>
        </authorList>
    </citation>
    <scope>IDENTIFICATION</scope>
    <source>
        <tissue evidence="8">Muscle</tissue>
    </source>
</reference>
<dbReference type="GeneID" id="104946870"/>
<dbReference type="PANTHER" id="PTHR11471:SF23">
    <property type="entry name" value="TUMOR NECROSIS FACTOR"/>
    <property type="match status" value="1"/>
</dbReference>
<dbReference type="GO" id="GO:0005125">
    <property type="term" value="F:cytokine activity"/>
    <property type="evidence" value="ECO:0007669"/>
    <property type="project" value="UniProtKB-KW"/>
</dbReference>
<dbReference type="OrthoDB" id="9940698at2759"/>
<dbReference type="KEGG" id="ncc:104946870"/>
<dbReference type="RefSeq" id="XP_010771076.1">
    <property type="nucleotide sequence ID" value="XM_010772774.1"/>
</dbReference>
<dbReference type="GO" id="GO:0006955">
    <property type="term" value="P:immune response"/>
    <property type="evidence" value="ECO:0007669"/>
    <property type="project" value="InterPro"/>
</dbReference>
<dbReference type="GO" id="GO:0005615">
    <property type="term" value="C:extracellular space"/>
    <property type="evidence" value="ECO:0007669"/>
    <property type="project" value="UniProtKB-KW"/>
</dbReference>
<evidence type="ECO:0000256" key="5">
    <source>
        <dbReference type="SAM" id="Phobius"/>
    </source>
</evidence>
<dbReference type="Proteomes" id="UP000504611">
    <property type="component" value="Unplaced"/>
</dbReference>
<dbReference type="PROSITE" id="PS50049">
    <property type="entry name" value="THD_2"/>
    <property type="match status" value="1"/>
</dbReference>
<feature type="transmembrane region" description="Helical" evidence="5">
    <location>
        <begin position="28"/>
        <end position="49"/>
    </location>
</feature>
<dbReference type="InterPro" id="IPR008983">
    <property type="entry name" value="Tumour_necrosis_fac-like_dom"/>
</dbReference>
<dbReference type="GO" id="GO:0005164">
    <property type="term" value="F:tumor necrosis factor receptor binding"/>
    <property type="evidence" value="ECO:0007669"/>
    <property type="project" value="InterPro"/>
</dbReference>
<sequence length="239" mass="26829">MEGECKVMLEATVEPGSRSQSVKPWSKLTTALMVFTLCLASTAAAVLLFNRQSKGPGQDENTFDLRHALRQLPNEKAAIHLVGHHNSSRKNSIEWKDDGDQTHSQGGLKLKRNEIVIPRHGLYFVYSQASFHVNCLSSDAEEGLPQPLVHLSHIVQRWSDTFGKDDEDSYQTILHSLRTACQMKPSSDPDEEGRWYSTVNVGAVFNLRKGDRLRTLTEEKTLPDLEDGNGDTFFGMFQL</sequence>